<dbReference type="KEGG" id="mana:MAMMFC1_01392"/>
<dbReference type="EMBL" id="AP018449">
    <property type="protein sequence ID" value="BBB90731.1"/>
    <property type="molecule type" value="Genomic_DNA"/>
</dbReference>
<proteinExistence type="predicted"/>
<sequence>MIWLLLVLIIGVIVVIILKKNGEQPETAVTANDYREGTELMEDASDVMGGEILGYLLNNFLLDPKQYQEWRGLTPEKLKSTLAANGILSESDFDKLAGQIAVSQQSSVPGAGTETFHAGNPGPGETENFGGDSDSGNR</sequence>
<protein>
    <submittedName>
        <fullName evidence="2">Uncharacterized protein</fullName>
    </submittedName>
</protein>
<name>A0A348AI33_9FIRM</name>
<reference evidence="2 3" key="1">
    <citation type="journal article" date="2018" name="Int. J. Syst. Evol. Microbiol.">
        <title>Methylomusa anaerophila gen. nov., sp. nov., an anaerobic methanol-utilizing bacterium isolated from a microbial fuel cell.</title>
        <authorList>
            <person name="Amano N."/>
            <person name="Yamamuro A."/>
            <person name="Miyahara M."/>
            <person name="Kouzuma A."/>
            <person name="Abe T."/>
            <person name="Watanabe K."/>
        </authorList>
    </citation>
    <scope>NUCLEOTIDE SEQUENCE [LARGE SCALE GENOMIC DNA]</scope>
    <source>
        <strain evidence="2 3">MMFC1</strain>
    </source>
</reference>
<evidence type="ECO:0000313" key="2">
    <source>
        <dbReference type="EMBL" id="BBB90731.1"/>
    </source>
</evidence>
<accession>A0A348AI33</accession>
<evidence type="ECO:0000313" key="3">
    <source>
        <dbReference type="Proteomes" id="UP000276437"/>
    </source>
</evidence>
<gene>
    <name evidence="2" type="ORF">MAMMFC1_01392</name>
</gene>
<evidence type="ECO:0000256" key="1">
    <source>
        <dbReference type="SAM" id="MobiDB-lite"/>
    </source>
</evidence>
<dbReference type="Proteomes" id="UP000276437">
    <property type="component" value="Chromosome"/>
</dbReference>
<dbReference type="RefSeq" id="WP_126307620.1">
    <property type="nucleotide sequence ID" value="NZ_AP018449.1"/>
</dbReference>
<feature type="region of interest" description="Disordered" evidence="1">
    <location>
        <begin position="104"/>
        <end position="138"/>
    </location>
</feature>
<keyword evidence="3" id="KW-1185">Reference proteome</keyword>
<dbReference type="AlphaFoldDB" id="A0A348AI33"/>
<organism evidence="2 3">
    <name type="scientific">Methylomusa anaerophila</name>
    <dbReference type="NCBI Taxonomy" id="1930071"/>
    <lineage>
        <taxon>Bacteria</taxon>
        <taxon>Bacillati</taxon>
        <taxon>Bacillota</taxon>
        <taxon>Negativicutes</taxon>
        <taxon>Selenomonadales</taxon>
        <taxon>Sporomusaceae</taxon>
        <taxon>Methylomusa</taxon>
    </lineage>
</organism>